<reference evidence="1 2" key="1">
    <citation type="journal article" date="2015" name="Genome Announc.">
        <title>Complete Genome Sequence of the Type Strain Corynebacterium mustelae DSM 45274, Isolated from Various Tissues of a Male Ferret with Lethal Sepsis.</title>
        <authorList>
            <person name="Ruckert C."/>
            <person name="Eimer J."/>
            <person name="Winkler A."/>
            <person name="Tauch A."/>
        </authorList>
    </citation>
    <scope>NUCLEOTIDE SEQUENCE [LARGE SCALE GENOMIC DNA]</scope>
    <source>
        <strain evidence="1 2">DSM 45274</strain>
    </source>
</reference>
<evidence type="ECO:0008006" key="3">
    <source>
        <dbReference type="Google" id="ProtNLM"/>
    </source>
</evidence>
<evidence type="ECO:0000313" key="2">
    <source>
        <dbReference type="Proteomes" id="UP000035199"/>
    </source>
</evidence>
<protein>
    <recommendedName>
        <fullName evidence="3">DUF1877 family protein</fullName>
    </recommendedName>
</protein>
<organism evidence="1 2">
    <name type="scientific">Corynebacterium mustelae</name>
    <dbReference type="NCBI Taxonomy" id="571915"/>
    <lineage>
        <taxon>Bacteria</taxon>
        <taxon>Bacillati</taxon>
        <taxon>Actinomycetota</taxon>
        <taxon>Actinomycetes</taxon>
        <taxon>Mycobacteriales</taxon>
        <taxon>Corynebacteriaceae</taxon>
        <taxon>Corynebacterium</taxon>
    </lineage>
</organism>
<dbReference type="InterPro" id="IPR015068">
    <property type="entry name" value="DUF1877"/>
</dbReference>
<name>A0A0G3GZA9_9CORY</name>
<gene>
    <name evidence="1" type="ORF">CMUST_02745</name>
</gene>
<dbReference type="STRING" id="571915.CMUST_02745"/>
<evidence type="ECO:0000313" key="1">
    <source>
        <dbReference type="EMBL" id="AKK04893.1"/>
    </source>
</evidence>
<accession>A0A0G3GZA9</accession>
<reference evidence="2" key="2">
    <citation type="submission" date="2015-05" db="EMBL/GenBank/DDBJ databases">
        <title>Complete genome sequence of Corynebacterium mustelae DSM 45274, isolated from various tissues of a male ferret with lethal sepsis.</title>
        <authorList>
            <person name="Ruckert C."/>
            <person name="Albersmeier A."/>
            <person name="Winkler A."/>
            <person name="Tauch A."/>
        </authorList>
    </citation>
    <scope>NUCLEOTIDE SEQUENCE [LARGE SCALE GENOMIC DNA]</scope>
    <source>
        <strain evidence="2">DSM 45274</strain>
    </source>
</reference>
<dbReference type="Proteomes" id="UP000035199">
    <property type="component" value="Chromosome"/>
</dbReference>
<dbReference type="Pfam" id="PF08974">
    <property type="entry name" value="DUF1877"/>
    <property type="match status" value="1"/>
</dbReference>
<keyword evidence="2" id="KW-1185">Reference proteome</keyword>
<dbReference type="Gene3D" id="3.40.1760.10">
    <property type="entry name" value="YfbM-like super family"/>
    <property type="match status" value="1"/>
</dbReference>
<proteinExistence type="predicted"/>
<dbReference type="KEGG" id="cmv:CMUST_02745"/>
<dbReference type="PATRIC" id="fig|571915.4.peg.582"/>
<dbReference type="InterPro" id="IPR035944">
    <property type="entry name" value="YfbM-like_sf"/>
</dbReference>
<dbReference type="AlphaFoldDB" id="A0A0G3GZA9"/>
<dbReference type="EMBL" id="CP011542">
    <property type="protein sequence ID" value="AKK04893.1"/>
    <property type="molecule type" value="Genomic_DNA"/>
</dbReference>
<sequence>MIVPYYFELSDEQLASLQAAPDEDTATDIVFEWLEEEDDTEVEDYIEFDKAPHFAAEYFTEHDPSLIPAIYGVTTIVEDPPVLISTAQEAAEFAEKLAAVAPTIDDYDVLEVVTGLADFYSKAAAAGHAVCIVCN</sequence>
<dbReference type="RefSeq" id="WP_047261224.1">
    <property type="nucleotide sequence ID" value="NZ_CP011542.1"/>
</dbReference>